<proteinExistence type="predicted"/>
<sequence>MTINRANWDARAEVHVNSAGHELDKVADPGWISKVVTFDRSRLGDLSGCDGVHLQCHLGTDTLSLARLGARMTGLDLSSGSIEHTRWIADQASAEVDFVVADVLEAVASPESLEWNHALSEIVMAVIDAGLVLVLRVEHDSVPSEALPGLMVADAQGEYRLEDRPERLPVSFTLVARLH</sequence>
<dbReference type="OrthoDB" id="8385759at2"/>
<accession>A0A3P1TDD6</accession>
<dbReference type="Proteomes" id="UP000280819">
    <property type="component" value="Unassembled WGS sequence"/>
</dbReference>
<dbReference type="GO" id="GO:0032259">
    <property type="term" value="P:methylation"/>
    <property type="evidence" value="ECO:0007669"/>
    <property type="project" value="UniProtKB-KW"/>
</dbReference>
<dbReference type="Gene3D" id="3.40.50.150">
    <property type="entry name" value="Vaccinia Virus protein VP39"/>
    <property type="match status" value="1"/>
</dbReference>
<name>A0A3P1TDD6_9ACTN</name>
<dbReference type="SUPFAM" id="SSF53335">
    <property type="entry name" value="S-adenosyl-L-methionine-dependent methyltransferases"/>
    <property type="match status" value="1"/>
</dbReference>
<reference evidence="1 2" key="1">
    <citation type="submission" date="2018-11" db="EMBL/GenBank/DDBJ databases">
        <title>Genomes From Bacteria Associated with the Canine Oral Cavity: a Test Case for Automated Genome-Based Taxonomic Assignment.</title>
        <authorList>
            <person name="Coil D.A."/>
            <person name="Jospin G."/>
            <person name="Darling A.E."/>
            <person name="Wallis C."/>
            <person name="Davis I.J."/>
            <person name="Harris S."/>
            <person name="Eisen J.A."/>
            <person name="Holcombe L.J."/>
            <person name="O'Flynn C."/>
        </authorList>
    </citation>
    <scope>NUCLEOTIDE SEQUENCE [LARGE SCALE GENOMIC DNA]</scope>
    <source>
        <strain evidence="1 2">OH887_COT-365</strain>
    </source>
</reference>
<gene>
    <name evidence="1" type="ORF">EII34_02200</name>
</gene>
<organism evidence="1 2">
    <name type="scientific">Arachnia propionica</name>
    <dbReference type="NCBI Taxonomy" id="1750"/>
    <lineage>
        <taxon>Bacteria</taxon>
        <taxon>Bacillati</taxon>
        <taxon>Actinomycetota</taxon>
        <taxon>Actinomycetes</taxon>
        <taxon>Propionibacteriales</taxon>
        <taxon>Propionibacteriaceae</taxon>
        <taxon>Arachnia</taxon>
    </lineage>
</organism>
<dbReference type="InterPro" id="IPR029063">
    <property type="entry name" value="SAM-dependent_MTases_sf"/>
</dbReference>
<dbReference type="EMBL" id="RQZG01000001">
    <property type="protein sequence ID" value="RRD07318.1"/>
    <property type="molecule type" value="Genomic_DNA"/>
</dbReference>
<protein>
    <submittedName>
        <fullName evidence="1">Class I SAM-dependent methyltransferase</fullName>
    </submittedName>
</protein>
<dbReference type="GO" id="GO:0008168">
    <property type="term" value="F:methyltransferase activity"/>
    <property type="evidence" value="ECO:0007669"/>
    <property type="project" value="UniProtKB-KW"/>
</dbReference>
<evidence type="ECO:0000313" key="2">
    <source>
        <dbReference type="Proteomes" id="UP000280819"/>
    </source>
</evidence>
<evidence type="ECO:0000313" key="1">
    <source>
        <dbReference type="EMBL" id="RRD07318.1"/>
    </source>
</evidence>
<dbReference type="AlphaFoldDB" id="A0A3P1TDD6"/>
<comment type="caution">
    <text evidence="1">The sequence shown here is derived from an EMBL/GenBank/DDBJ whole genome shotgun (WGS) entry which is preliminary data.</text>
</comment>
<keyword evidence="1" id="KW-0489">Methyltransferase</keyword>
<keyword evidence="1" id="KW-0808">Transferase</keyword>